<dbReference type="InterPro" id="IPR011335">
    <property type="entry name" value="Restrct_endonuc-II-like"/>
</dbReference>
<dbReference type="CDD" id="cd22362">
    <property type="entry name" value="TnsA_endonuclease-like"/>
    <property type="match status" value="1"/>
</dbReference>
<reference evidence="3 4" key="1">
    <citation type="submission" date="2024-11" db="EMBL/GenBank/DDBJ databases">
        <authorList>
            <person name="Heng Y.C."/>
            <person name="Lim A.C.H."/>
            <person name="Lee J.K.Y."/>
            <person name="Kittelmann S."/>
        </authorList>
    </citation>
    <scope>NUCLEOTIDE SEQUENCE [LARGE SCALE GENOMIC DNA]</scope>
    <source>
        <strain evidence="3 4">WILCCON 0202</strain>
    </source>
</reference>
<dbReference type="SUPFAM" id="SSF52980">
    <property type="entry name" value="Restriction endonuclease-like"/>
    <property type="match status" value="1"/>
</dbReference>
<dbReference type="Proteomes" id="UP001623661">
    <property type="component" value="Unassembled WGS sequence"/>
</dbReference>
<dbReference type="GO" id="GO:0004519">
    <property type="term" value="F:endonuclease activity"/>
    <property type="evidence" value="ECO:0007669"/>
    <property type="project" value="UniProtKB-KW"/>
</dbReference>
<dbReference type="Gene3D" id="1.10.10.10">
    <property type="entry name" value="Winged helix-like DNA-binding domain superfamily/Winged helix DNA-binding domain"/>
    <property type="match status" value="1"/>
</dbReference>
<evidence type="ECO:0000259" key="2">
    <source>
        <dbReference type="Pfam" id="PF08722"/>
    </source>
</evidence>
<evidence type="ECO:0000313" key="4">
    <source>
        <dbReference type="Proteomes" id="UP001623661"/>
    </source>
</evidence>
<dbReference type="Gene3D" id="3.40.1350.10">
    <property type="match status" value="1"/>
</dbReference>
<evidence type="ECO:0000259" key="1">
    <source>
        <dbReference type="Pfam" id="PF08721"/>
    </source>
</evidence>
<name>A0ABW8TXK2_9CLOT</name>
<sequence>MAKRDYNTWNQGKIDKFIKEGRGQGELKEYKPWITIQDFPSLGRASRIFGFKTQRIHHFQTDSESRCFYLFEFEDDVIDIREHFPLFDVQEIIKEKGDLNFDSFKDKNTGVNYVLSTTFLLTIKDKDNGKRYIARSIKGASELSKKISLEKLEIERRYWENKGIDWGIITQKEIPILKAKNIEWVHSSLYTYQDRGLSNDNLTYLCSSLIEEIKISEKVIREICSRIDQQFNLENGTGLFIFKYAIATKLLKVDMNKIINVNEPFNKIQI</sequence>
<dbReference type="InterPro" id="IPR014832">
    <property type="entry name" value="TnsA_C"/>
</dbReference>
<protein>
    <submittedName>
        <fullName evidence="3">TnsA endonuclease C-terminal domain-containing protein</fullName>
    </submittedName>
</protein>
<dbReference type="EMBL" id="JBJHZY010000006">
    <property type="protein sequence ID" value="MFL0270162.1"/>
    <property type="molecule type" value="Genomic_DNA"/>
</dbReference>
<organism evidence="3 4">
    <name type="scientific">Candidatus Clostridium radicumherbarum</name>
    <dbReference type="NCBI Taxonomy" id="3381662"/>
    <lineage>
        <taxon>Bacteria</taxon>
        <taxon>Bacillati</taxon>
        <taxon>Bacillota</taxon>
        <taxon>Clostridia</taxon>
        <taxon>Eubacteriales</taxon>
        <taxon>Clostridiaceae</taxon>
        <taxon>Clostridium</taxon>
    </lineage>
</organism>
<keyword evidence="3" id="KW-0255">Endonuclease</keyword>
<dbReference type="InterPro" id="IPR014833">
    <property type="entry name" value="TnsA_N"/>
</dbReference>
<dbReference type="InterPro" id="IPR036388">
    <property type="entry name" value="WH-like_DNA-bd_sf"/>
</dbReference>
<dbReference type="Pfam" id="PF08722">
    <property type="entry name" value="Tn7_TnsA-like_N"/>
    <property type="match status" value="1"/>
</dbReference>
<accession>A0ABW8TXK2</accession>
<comment type="caution">
    <text evidence="3">The sequence shown here is derived from an EMBL/GenBank/DDBJ whole genome shotgun (WGS) entry which is preliminary data.</text>
</comment>
<dbReference type="Pfam" id="PF08721">
    <property type="entry name" value="Tn7_Tnp_TnsA_C"/>
    <property type="match status" value="1"/>
</dbReference>
<keyword evidence="4" id="KW-1185">Reference proteome</keyword>
<feature type="domain" description="TnsA endonuclease N-terminal" evidence="2">
    <location>
        <begin position="75"/>
        <end position="171"/>
    </location>
</feature>
<keyword evidence="3" id="KW-0378">Hydrolase</keyword>
<feature type="domain" description="TnsA endonuclease C-terminal" evidence="1">
    <location>
        <begin position="173"/>
        <end position="255"/>
    </location>
</feature>
<evidence type="ECO:0000313" key="3">
    <source>
        <dbReference type="EMBL" id="MFL0270162.1"/>
    </source>
</evidence>
<keyword evidence="3" id="KW-0540">Nuclease</keyword>
<gene>
    <name evidence="3" type="ORF">ACJDUH_18945</name>
</gene>
<proteinExistence type="predicted"/>
<dbReference type="RefSeq" id="WP_406766794.1">
    <property type="nucleotide sequence ID" value="NZ_JBJHZY010000006.1"/>
</dbReference>
<dbReference type="InterPro" id="IPR011856">
    <property type="entry name" value="tRNA_endonuc-like_dom_sf"/>
</dbReference>